<dbReference type="EMBL" id="CCBP010000157">
    <property type="protein sequence ID" value="CDO74323.1"/>
    <property type="molecule type" value="Genomic_DNA"/>
</dbReference>
<dbReference type="STRING" id="5643.A0A060SPI8"/>
<reference evidence="2" key="1">
    <citation type="submission" date="2014-01" db="EMBL/GenBank/DDBJ databases">
        <title>The genome of the white-rot fungus Pycnoporus cinnabarinus: a basidiomycete model with a versatile arsenal for lignocellulosic biomass breakdown.</title>
        <authorList>
            <person name="Levasseur A."/>
            <person name="Lomascolo A."/>
            <person name="Ruiz-Duenas F.J."/>
            <person name="Uzan E."/>
            <person name="Piumi F."/>
            <person name="Kues U."/>
            <person name="Ram A.F.J."/>
            <person name="Murat C."/>
            <person name="Haon M."/>
            <person name="Benoit I."/>
            <person name="Arfi Y."/>
            <person name="Chevret D."/>
            <person name="Drula E."/>
            <person name="Kwon M.J."/>
            <person name="Gouret P."/>
            <person name="Lesage-Meessen L."/>
            <person name="Lombard V."/>
            <person name="Mariette J."/>
            <person name="Noirot C."/>
            <person name="Park J."/>
            <person name="Patyshakuliyeva A."/>
            <person name="Wieneger R.A.B."/>
            <person name="Wosten H.A.B."/>
            <person name="Martin F."/>
            <person name="Coutinho P.M."/>
            <person name="de Vries R."/>
            <person name="Martinez A.T."/>
            <person name="Klopp C."/>
            <person name="Pontarotti P."/>
            <person name="Henrissat B."/>
            <person name="Record E."/>
        </authorList>
    </citation>
    <scope>NUCLEOTIDE SEQUENCE [LARGE SCALE GENOMIC DNA]</scope>
    <source>
        <strain evidence="2">BRFM137</strain>
    </source>
</reference>
<feature type="region of interest" description="Disordered" evidence="1">
    <location>
        <begin position="48"/>
        <end position="74"/>
    </location>
</feature>
<dbReference type="Proteomes" id="UP000029665">
    <property type="component" value="Unassembled WGS sequence"/>
</dbReference>
<proteinExistence type="predicted"/>
<dbReference type="OrthoDB" id="3218112at2759"/>
<evidence type="ECO:0000313" key="3">
    <source>
        <dbReference type="Proteomes" id="UP000029665"/>
    </source>
</evidence>
<organism evidence="2 3">
    <name type="scientific">Pycnoporus cinnabarinus</name>
    <name type="common">Cinnabar-red polypore</name>
    <name type="synonym">Trametes cinnabarina</name>
    <dbReference type="NCBI Taxonomy" id="5643"/>
    <lineage>
        <taxon>Eukaryota</taxon>
        <taxon>Fungi</taxon>
        <taxon>Dikarya</taxon>
        <taxon>Basidiomycota</taxon>
        <taxon>Agaricomycotina</taxon>
        <taxon>Agaricomycetes</taxon>
        <taxon>Polyporales</taxon>
        <taxon>Polyporaceae</taxon>
        <taxon>Trametes</taxon>
    </lineage>
</organism>
<evidence type="ECO:0000256" key="1">
    <source>
        <dbReference type="SAM" id="MobiDB-lite"/>
    </source>
</evidence>
<name>A0A060SPI8_PYCCI</name>
<dbReference type="HOGENOM" id="CLU_033082_1_0_1"/>
<protein>
    <submittedName>
        <fullName evidence="2">Uncharacterized protein</fullName>
    </submittedName>
</protein>
<dbReference type="OMA" id="TTWQFGG"/>
<dbReference type="AlphaFoldDB" id="A0A060SPI8"/>
<gene>
    <name evidence="2" type="ORF">BN946_scf184570.g2</name>
</gene>
<sequence>MATKYTINRPCTDILARIRAEWRATLAHHDAKEAENRARLARLYGVADRSQSEPQHDAEEGGRDQGEGGGGASHEEDIIVHPASVIGLLRQCGYNDPDLLFSLFYALSRTTWQFGGPALGHHLAPLSSADVERLIVGVERLRNAHYSFAAAVLDCTHAPTNPPHFCLQAAAEVWSGIRLVLQQAGGRAREPLEEWREVLPLVHGQYVNGQFQMCQFCERSLASRIELFRQSLWAALPGYLALS</sequence>
<comment type="caution">
    <text evidence="2">The sequence shown here is derived from an EMBL/GenBank/DDBJ whole genome shotgun (WGS) entry which is preliminary data.</text>
</comment>
<evidence type="ECO:0000313" key="2">
    <source>
        <dbReference type="EMBL" id="CDO74323.1"/>
    </source>
</evidence>
<feature type="compositionally biased region" description="Basic and acidic residues" evidence="1">
    <location>
        <begin position="50"/>
        <end position="66"/>
    </location>
</feature>
<accession>A0A060SPI8</accession>
<keyword evidence="3" id="KW-1185">Reference proteome</keyword>